<dbReference type="GO" id="GO:0046983">
    <property type="term" value="F:protein dimerization activity"/>
    <property type="evidence" value="ECO:0007669"/>
    <property type="project" value="InterPro"/>
</dbReference>
<keyword evidence="3" id="KW-0238">DNA-binding</keyword>
<feature type="region of interest" description="Disordered" evidence="6">
    <location>
        <begin position="138"/>
        <end position="267"/>
    </location>
</feature>
<keyword evidence="2" id="KW-0805">Transcription regulation</keyword>
<evidence type="ECO:0000256" key="2">
    <source>
        <dbReference type="ARBA" id="ARBA00023015"/>
    </source>
</evidence>
<feature type="compositionally biased region" description="Polar residues" evidence="6">
    <location>
        <begin position="340"/>
        <end position="358"/>
    </location>
</feature>
<keyword evidence="5" id="KW-0539">Nucleus</keyword>
<dbReference type="PANTHER" id="PTHR16223:SF268">
    <property type="entry name" value="SPERMATOGENESIS- AND OOGENESIS-SPECIFIC BASIC HELIX-LOOP-HELIX-CONTAINING PROTEIN 2"/>
    <property type="match status" value="1"/>
</dbReference>
<comment type="caution">
    <text evidence="8">The sequence shown here is derived from an EMBL/GenBank/DDBJ whole genome shotgun (WGS) entry which is preliminary data.</text>
</comment>
<accession>A0AA41S031</accession>
<dbReference type="GO" id="GO:0005634">
    <property type="term" value="C:nucleus"/>
    <property type="evidence" value="ECO:0007669"/>
    <property type="project" value="UniProtKB-SubCell"/>
</dbReference>
<evidence type="ECO:0000313" key="9">
    <source>
        <dbReference type="Proteomes" id="UP001177140"/>
    </source>
</evidence>
<protein>
    <recommendedName>
        <fullName evidence="7">BHLH domain-containing protein</fullName>
    </recommendedName>
</protein>
<proteinExistence type="predicted"/>
<dbReference type="Pfam" id="PF00010">
    <property type="entry name" value="HLH"/>
    <property type="match status" value="1"/>
</dbReference>
<reference evidence="8" key="1">
    <citation type="submission" date="2022-03" db="EMBL/GenBank/DDBJ databases">
        <title>A functionally conserved STORR gene fusion in Papaver species that diverged 16.8 million years ago.</title>
        <authorList>
            <person name="Catania T."/>
        </authorList>
    </citation>
    <scope>NUCLEOTIDE SEQUENCE</scope>
    <source>
        <strain evidence="8">S-191538</strain>
    </source>
</reference>
<dbReference type="PANTHER" id="PTHR16223">
    <property type="entry name" value="TRANSCRIPTION FACTOR BHLH83-RELATED"/>
    <property type="match status" value="1"/>
</dbReference>
<keyword evidence="9" id="KW-1185">Reference proteome</keyword>
<dbReference type="EMBL" id="JAJJMA010043405">
    <property type="protein sequence ID" value="MCL7025268.1"/>
    <property type="molecule type" value="Genomic_DNA"/>
</dbReference>
<dbReference type="GO" id="GO:0000981">
    <property type="term" value="F:DNA-binding transcription factor activity, RNA polymerase II-specific"/>
    <property type="evidence" value="ECO:0007669"/>
    <property type="project" value="TreeGrafter"/>
</dbReference>
<evidence type="ECO:0000256" key="1">
    <source>
        <dbReference type="ARBA" id="ARBA00004123"/>
    </source>
</evidence>
<dbReference type="GO" id="GO:0080147">
    <property type="term" value="P:root hair cell development"/>
    <property type="evidence" value="ECO:0007669"/>
    <property type="project" value="UniProtKB-ARBA"/>
</dbReference>
<dbReference type="PROSITE" id="PS50888">
    <property type="entry name" value="BHLH"/>
    <property type="match status" value="1"/>
</dbReference>
<feature type="compositionally biased region" description="Low complexity" evidence="6">
    <location>
        <begin position="9"/>
        <end position="36"/>
    </location>
</feature>
<keyword evidence="4" id="KW-0804">Transcription</keyword>
<gene>
    <name evidence="8" type="ORF">MKW94_024219</name>
</gene>
<feature type="compositionally biased region" description="Polar residues" evidence="6">
    <location>
        <begin position="219"/>
        <end position="228"/>
    </location>
</feature>
<evidence type="ECO:0000259" key="7">
    <source>
        <dbReference type="PROSITE" id="PS50888"/>
    </source>
</evidence>
<evidence type="ECO:0000256" key="5">
    <source>
        <dbReference type="ARBA" id="ARBA00023242"/>
    </source>
</evidence>
<sequence>MQMRNCLTSSSSQSSLQELQSNQQQQQQQQIQNSNQMTCFDHPTSHDDFLDQMLSNLPSWSELKSPWELNTNSQNPKLFNIPIGGNKVDLSEENQTENNNSLHYPCDDSTVLASRLRQHHISGSSPKSIVNQHLLLSGGSGGGGMSRSPSTGSGMGGGDSVLFPLPLTLGSTGGGDSSDDTPFKPSNSGGGEGSVQALFNGIAGGIQRSGSQPHFHHPQSGSISTPSFGAQAAGMNQVAAGGSVSGGGVTAPARQKVRARRGQATDPHSIAERLRRERIAERMKALQELVPNANKTDKASMLDEIIDYVKFLQLQVKVLSMSRLGGASAVAPLAADISSEGDQGRNSGGAQNAASNDSLTVTEHQVAKLMEEDMGSAMQYLQGKGLCLMPISLATATAHSRNTISNNPLLASNVDGPMSPNLSALQRRNQDFMFGVAIFLQSDGISTKYNGGRRPPKIF</sequence>
<dbReference type="Gene3D" id="4.10.280.10">
    <property type="entry name" value="Helix-loop-helix DNA-binding domain"/>
    <property type="match status" value="1"/>
</dbReference>
<feature type="region of interest" description="Disordered" evidence="6">
    <location>
        <begin position="338"/>
        <end position="358"/>
    </location>
</feature>
<dbReference type="SMART" id="SM00353">
    <property type="entry name" value="HLH"/>
    <property type="match status" value="1"/>
</dbReference>
<evidence type="ECO:0000256" key="4">
    <source>
        <dbReference type="ARBA" id="ARBA00023163"/>
    </source>
</evidence>
<dbReference type="Proteomes" id="UP001177140">
    <property type="component" value="Unassembled WGS sequence"/>
</dbReference>
<dbReference type="InterPro" id="IPR036638">
    <property type="entry name" value="HLH_DNA-bd_sf"/>
</dbReference>
<comment type="subcellular location">
    <subcellularLocation>
        <location evidence="1">Nucleus</location>
    </subcellularLocation>
</comment>
<name>A0AA41S031_PAPNU</name>
<feature type="region of interest" description="Disordered" evidence="6">
    <location>
        <begin position="1"/>
        <end position="45"/>
    </location>
</feature>
<dbReference type="GO" id="GO:0000978">
    <property type="term" value="F:RNA polymerase II cis-regulatory region sequence-specific DNA binding"/>
    <property type="evidence" value="ECO:0007669"/>
    <property type="project" value="TreeGrafter"/>
</dbReference>
<evidence type="ECO:0000256" key="3">
    <source>
        <dbReference type="ARBA" id="ARBA00023125"/>
    </source>
</evidence>
<dbReference type="AlphaFoldDB" id="A0AA41S031"/>
<dbReference type="InterPro" id="IPR011598">
    <property type="entry name" value="bHLH_dom"/>
</dbReference>
<feature type="domain" description="BHLH" evidence="7">
    <location>
        <begin position="263"/>
        <end position="312"/>
    </location>
</feature>
<evidence type="ECO:0000256" key="6">
    <source>
        <dbReference type="SAM" id="MobiDB-lite"/>
    </source>
</evidence>
<dbReference type="InterPro" id="IPR045843">
    <property type="entry name" value="IND-like"/>
</dbReference>
<dbReference type="SUPFAM" id="SSF47459">
    <property type="entry name" value="HLH, helix-loop-helix DNA-binding domain"/>
    <property type="match status" value="1"/>
</dbReference>
<dbReference type="FunFam" id="4.10.280.10:FF:000017">
    <property type="entry name" value="Transcription factor bHLH66"/>
    <property type="match status" value="1"/>
</dbReference>
<organism evidence="8 9">
    <name type="scientific">Papaver nudicaule</name>
    <name type="common">Iceland poppy</name>
    <dbReference type="NCBI Taxonomy" id="74823"/>
    <lineage>
        <taxon>Eukaryota</taxon>
        <taxon>Viridiplantae</taxon>
        <taxon>Streptophyta</taxon>
        <taxon>Embryophyta</taxon>
        <taxon>Tracheophyta</taxon>
        <taxon>Spermatophyta</taxon>
        <taxon>Magnoliopsida</taxon>
        <taxon>Ranunculales</taxon>
        <taxon>Papaveraceae</taxon>
        <taxon>Papaveroideae</taxon>
        <taxon>Papaver</taxon>
    </lineage>
</organism>
<evidence type="ECO:0000313" key="8">
    <source>
        <dbReference type="EMBL" id="MCL7025268.1"/>
    </source>
</evidence>